<dbReference type="OrthoDB" id="4750219at2"/>
<dbReference type="EMBL" id="LT607752">
    <property type="protein sequence ID" value="SCG69796.1"/>
    <property type="molecule type" value="Genomic_DNA"/>
</dbReference>
<evidence type="ECO:0000256" key="1">
    <source>
        <dbReference type="ARBA" id="ARBA00022722"/>
    </source>
</evidence>
<reference evidence="7" key="1">
    <citation type="submission" date="2016-06" db="EMBL/GenBank/DDBJ databases">
        <authorList>
            <person name="Varghese N."/>
            <person name="Submissions Spin"/>
        </authorList>
    </citation>
    <scope>NUCLEOTIDE SEQUENCE [LARGE SCALE GENOMIC DNA]</scope>
    <source>
        <strain evidence="7">DSM 44983</strain>
    </source>
</reference>
<dbReference type="Proteomes" id="UP000198226">
    <property type="component" value="Chromosome I"/>
</dbReference>
<keyword evidence="3" id="KW-0378">Hydrolase</keyword>
<keyword evidence="4" id="KW-0460">Magnesium</keyword>
<dbReference type="GO" id="GO:0016787">
    <property type="term" value="F:hydrolase activity"/>
    <property type="evidence" value="ECO:0007669"/>
    <property type="project" value="UniProtKB-KW"/>
</dbReference>
<feature type="domain" description="PIN" evidence="5">
    <location>
        <begin position="2"/>
        <end position="117"/>
    </location>
</feature>
<evidence type="ECO:0000256" key="3">
    <source>
        <dbReference type="ARBA" id="ARBA00022801"/>
    </source>
</evidence>
<keyword evidence="1" id="KW-0540">Nuclease</keyword>
<dbReference type="InterPro" id="IPR029060">
    <property type="entry name" value="PIN-like_dom_sf"/>
</dbReference>
<organism evidence="6 7">
    <name type="scientific">Micromonospora rifamycinica</name>
    <dbReference type="NCBI Taxonomy" id="291594"/>
    <lineage>
        <taxon>Bacteria</taxon>
        <taxon>Bacillati</taxon>
        <taxon>Actinomycetota</taxon>
        <taxon>Actinomycetes</taxon>
        <taxon>Micromonosporales</taxon>
        <taxon>Micromonosporaceae</taxon>
        <taxon>Micromonospora</taxon>
    </lineage>
</organism>
<dbReference type="RefSeq" id="WP_067306505.1">
    <property type="nucleotide sequence ID" value="NZ_LRMV01000042.1"/>
</dbReference>
<dbReference type="CDD" id="cd09874">
    <property type="entry name" value="PIN_MT3492-like"/>
    <property type="match status" value="1"/>
</dbReference>
<evidence type="ECO:0000259" key="5">
    <source>
        <dbReference type="Pfam" id="PF01850"/>
    </source>
</evidence>
<dbReference type="Gene3D" id="3.40.50.1010">
    <property type="entry name" value="5'-nuclease"/>
    <property type="match status" value="1"/>
</dbReference>
<evidence type="ECO:0000313" key="6">
    <source>
        <dbReference type="EMBL" id="SCG69796.1"/>
    </source>
</evidence>
<dbReference type="GO" id="GO:0046872">
    <property type="term" value="F:metal ion binding"/>
    <property type="evidence" value="ECO:0007669"/>
    <property type="project" value="UniProtKB-KW"/>
</dbReference>
<dbReference type="GO" id="GO:0004518">
    <property type="term" value="F:nuclease activity"/>
    <property type="evidence" value="ECO:0007669"/>
    <property type="project" value="UniProtKB-KW"/>
</dbReference>
<proteinExistence type="predicted"/>
<evidence type="ECO:0000313" key="7">
    <source>
        <dbReference type="Proteomes" id="UP000198226"/>
    </source>
</evidence>
<keyword evidence="7" id="KW-1185">Reference proteome</keyword>
<dbReference type="InterPro" id="IPR002716">
    <property type="entry name" value="PIN_dom"/>
</dbReference>
<evidence type="ECO:0000256" key="4">
    <source>
        <dbReference type="ARBA" id="ARBA00022842"/>
    </source>
</evidence>
<protein>
    <submittedName>
        <fullName evidence="6">PIN domain-containing protein</fullName>
    </submittedName>
</protein>
<gene>
    <name evidence="6" type="ORF">GA0070623_3465</name>
</gene>
<evidence type="ECO:0000256" key="2">
    <source>
        <dbReference type="ARBA" id="ARBA00022723"/>
    </source>
</evidence>
<keyword evidence="2" id="KW-0479">Metal-binding</keyword>
<accession>A0A120F913</accession>
<dbReference type="AlphaFoldDB" id="A0A120F913"/>
<sequence>MIYLDSSALITLLSGRTYAVELREFLGDRAGMPMATSSVGFVETVRTLDRIGDYPDAMQMLARNFTEILLTEEVRDFAAALPTGIRTLDALHVASAQILGDALDMLVTYDKRMSDIAVSVGLPVAAPGTG</sequence>
<name>A0A120F913_9ACTN</name>
<dbReference type="Pfam" id="PF01850">
    <property type="entry name" value="PIN"/>
    <property type="match status" value="1"/>
</dbReference>
<dbReference type="SUPFAM" id="SSF88723">
    <property type="entry name" value="PIN domain-like"/>
    <property type="match status" value="1"/>
</dbReference>